<dbReference type="GO" id="GO:0030134">
    <property type="term" value="C:COPII-coated ER to Golgi transport vesicle"/>
    <property type="evidence" value="ECO:0007669"/>
    <property type="project" value="TreeGrafter"/>
</dbReference>
<keyword evidence="4 10" id="KW-0812">Transmembrane</keyword>
<evidence type="ECO:0000256" key="10">
    <source>
        <dbReference type="SAM" id="Phobius"/>
    </source>
</evidence>
<keyword evidence="5" id="KW-0653">Protein transport</keyword>
<sequence length="83" mass="9489">MFFSLYSLLEFLLLVLNGFAIINRERVLDKIIAKRQLTFEDQSSEGSSVTYRLVQLVLSIQTVLRVPLIIVNSLVIVFKLVFG</sequence>
<feature type="transmembrane region" description="Helical" evidence="10">
    <location>
        <begin position="6"/>
        <end position="22"/>
    </location>
</feature>
<dbReference type="InterPro" id="IPR013880">
    <property type="entry name" value="Yos1"/>
</dbReference>
<dbReference type="AlphaFoldDB" id="A0A915EGX0"/>
<evidence type="ECO:0000256" key="7">
    <source>
        <dbReference type="ARBA" id="ARBA00023136"/>
    </source>
</evidence>
<name>A0A915EGX0_9BILA</name>
<dbReference type="GO" id="GO:0015031">
    <property type="term" value="P:protein transport"/>
    <property type="evidence" value="ECO:0007669"/>
    <property type="project" value="UniProtKB-KW"/>
</dbReference>
<organism evidence="11 12">
    <name type="scientific">Ditylenchus dipsaci</name>
    <dbReference type="NCBI Taxonomy" id="166011"/>
    <lineage>
        <taxon>Eukaryota</taxon>
        <taxon>Metazoa</taxon>
        <taxon>Ecdysozoa</taxon>
        <taxon>Nematoda</taxon>
        <taxon>Chromadorea</taxon>
        <taxon>Rhabditida</taxon>
        <taxon>Tylenchina</taxon>
        <taxon>Tylenchomorpha</taxon>
        <taxon>Sphaerularioidea</taxon>
        <taxon>Anguinidae</taxon>
        <taxon>Anguininae</taxon>
        <taxon>Ditylenchus</taxon>
    </lineage>
</organism>
<evidence type="ECO:0000256" key="4">
    <source>
        <dbReference type="ARBA" id="ARBA00022692"/>
    </source>
</evidence>
<comment type="subcellular location">
    <subcellularLocation>
        <location evidence="1">Membrane</location>
    </subcellularLocation>
</comment>
<evidence type="ECO:0000313" key="11">
    <source>
        <dbReference type="Proteomes" id="UP000887574"/>
    </source>
</evidence>
<keyword evidence="11" id="KW-1185">Reference proteome</keyword>
<dbReference type="PANTHER" id="PTHR15858:SF0">
    <property type="entry name" value="IMMEDIATE EARLY RESPONSE 3-INTERACTING PROTEIN 1"/>
    <property type="match status" value="1"/>
</dbReference>
<evidence type="ECO:0000256" key="6">
    <source>
        <dbReference type="ARBA" id="ARBA00022989"/>
    </source>
</evidence>
<dbReference type="WBParaSite" id="jg5925">
    <property type="protein sequence ID" value="jg5925"/>
    <property type="gene ID" value="jg5925"/>
</dbReference>
<proteinExistence type="inferred from homology"/>
<keyword evidence="7 10" id="KW-0472">Membrane</keyword>
<keyword evidence="6 10" id="KW-1133">Transmembrane helix</keyword>
<keyword evidence="3" id="KW-0813">Transport</keyword>
<dbReference type="GO" id="GO:0000139">
    <property type="term" value="C:Golgi membrane"/>
    <property type="evidence" value="ECO:0007669"/>
    <property type="project" value="TreeGrafter"/>
</dbReference>
<evidence type="ECO:0000256" key="2">
    <source>
        <dbReference type="ARBA" id="ARBA00016434"/>
    </source>
</evidence>
<evidence type="ECO:0000256" key="5">
    <source>
        <dbReference type="ARBA" id="ARBA00022927"/>
    </source>
</evidence>
<evidence type="ECO:0000313" key="12">
    <source>
        <dbReference type="WBParaSite" id="jg5925"/>
    </source>
</evidence>
<evidence type="ECO:0000256" key="1">
    <source>
        <dbReference type="ARBA" id="ARBA00004370"/>
    </source>
</evidence>
<dbReference type="Proteomes" id="UP000887574">
    <property type="component" value="Unplaced"/>
</dbReference>
<dbReference type="GO" id="GO:0006888">
    <property type="term" value="P:endoplasmic reticulum to Golgi vesicle-mediated transport"/>
    <property type="evidence" value="ECO:0007669"/>
    <property type="project" value="TreeGrafter"/>
</dbReference>
<evidence type="ECO:0000256" key="9">
    <source>
        <dbReference type="ARBA" id="ARBA00045999"/>
    </source>
</evidence>
<dbReference type="Pfam" id="PF08571">
    <property type="entry name" value="Yos1"/>
    <property type="match status" value="1"/>
</dbReference>
<comment type="similarity">
    <text evidence="8">Belongs to the YOS1 family.</text>
</comment>
<accession>A0A915EGX0</accession>
<comment type="function">
    <text evidence="9">Regulator of endoplasmic reticulum secretion that acts as a key determinant of brain size. Required for secretion of extracellular matrix proteins. Required for correct brain development by depositing sufficient extracellular matrix proteins for tissue integrity and the proliferation of neural progenitors. Acts as a regulator of the unfolded protein response (UPR).</text>
</comment>
<dbReference type="GO" id="GO:0005789">
    <property type="term" value="C:endoplasmic reticulum membrane"/>
    <property type="evidence" value="ECO:0007669"/>
    <property type="project" value="TreeGrafter"/>
</dbReference>
<evidence type="ECO:0000256" key="8">
    <source>
        <dbReference type="ARBA" id="ARBA00024203"/>
    </source>
</evidence>
<evidence type="ECO:0000256" key="3">
    <source>
        <dbReference type="ARBA" id="ARBA00022448"/>
    </source>
</evidence>
<protein>
    <recommendedName>
        <fullName evidence="2">Immediate early response 3-interacting protein 1</fullName>
    </recommendedName>
</protein>
<dbReference type="PANTHER" id="PTHR15858">
    <property type="entry name" value="IMMEDIATE EARLY RESPONSE 3-INTERACTING PROTEIN 1"/>
    <property type="match status" value="1"/>
</dbReference>
<feature type="transmembrane region" description="Helical" evidence="10">
    <location>
        <begin position="62"/>
        <end position="82"/>
    </location>
</feature>
<reference evidence="12" key="1">
    <citation type="submission" date="2022-11" db="UniProtKB">
        <authorList>
            <consortium name="WormBaseParasite"/>
        </authorList>
    </citation>
    <scope>IDENTIFICATION</scope>
</reference>